<dbReference type="Proteomes" id="UP000019270">
    <property type="component" value="Unassembled WGS sequence"/>
</dbReference>
<sequence>MFVQLKITREYLGWTGYDVKNQVDVHLMFIFVPAGNFAFNRYFLNPSSLLIPKCHKPFVYEKVITLIADIRRTVEITDKDGGFVFWCMCKKRFSLKFKGFFFIFPPAKVIRIKVNWNVFVN</sequence>
<evidence type="ECO:0000313" key="2">
    <source>
        <dbReference type="Proteomes" id="UP000019270"/>
    </source>
</evidence>
<accession>W7LBT8</accession>
<dbReference type="AlphaFoldDB" id="W7LBT8"/>
<evidence type="ECO:0000313" key="1">
    <source>
        <dbReference type="EMBL" id="EWG12641.1"/>
    </source>
</evidence>
<dbReference type="EMBL" id="APVL01000002">
    <property type="protein sequence ID" value="EWG12641.1"/>
    <property type="molecule type" value="Genomic_DNA"/>
</dbReference>
<gene>
    <name evidence="1" type="ORF">PBF_03860</name>
</gene>
<comment type="caution">
    <text evidence="1">The sequence shown here is derived from an EMBL/GenBank/DDBJ whole genome shotgun (WGS) entry which is preliminary data.</text>
</comment>
<protein>
    <submittedName>
        <fullName evidence="1">Uncharacterized protein</fullName>
    </submittedName>
</protein>
<organism evidence="1 2">
    <name type="scientific">Cytobacillus firmus DS1</name>
    <dbReference type="NCBI Taxonomy" id="1307436"/>
    <lineage>
        <taxon>Bacteria</taxon>
        <taxon>Bacillati</taxon>
        <taxon>Bacillota</taxon>
        <taxon>Bacilli</taxon>
        <taxon>Bacillales</taxon>
        <taxon>Bacillaceae</taxon>
        <taxon>Cytobacillus</taxon>
    </lineage>
</organism>
<reference evidence="1 2" key="2">
    <citation type="journal article" date="2016" name="Sci. Rep.">
        <title>A novel serine protease, Sep1, from Bacillus firmus DS-1 has nematicidal activity and degrades multiple intestinal-associated nematode proteins.</title>
        <authorList>
            <person name="Geng C."/>
            <person name="Nie X."/>
            <person name="Tang Z."/>
            <person name="Zhang Y."/>
            <person name="Lin J."/>
            <person name="Sun M."/>
            <person name="Peng D."/>
        </authorList>
    </citation>
    <scope>NUCLEOTIDE SEQUENCE [LARGE SCALE GENOMIC DNA]</scope>
    <source>
        <strain evidence="1 2">DS1</strain>
    </source>
</reference>
<proteinExistence type="predicted"/>
<name>W7LBT8_CYTFI</name>
<reference evidence="2" key="1">
    <citation type="submission" date="2013-03" db="EMBL/GenBank/DDBJ databases">
        <title>Draft genome sequence of Bacillus firmus DS1.</title>
        <authorList>
            <person name="Peng D."/>
            <person name="Zhu L."/>
            <person name="Sun M."/>
        </authorList>
    </citation>
    <scope>NUCLEOTIDE SEQUENCE [LARGE SCALE GENOMIC DNA]</scope>
    <source>
        <strain evidence="2">DS1</strain>
    </source>
</reference>